<keyword evidence="1" id="KW-0175">Coiled coil</keyword>
<evidence type="ECO:0000256" key="1">
    <source>
        <dbReference type="SAM" id="Coils"/>
    </source>
</evidence>
<gene>
    <name evidence="3" type="ORF">AVEN_223817_1</name>
</gene>
<proteinExistence type="predicted"/>
<name>A0A4Y2SAY5_ARAVE</name>
<accession>A0A4Y2SAY5</accession>
<protein>
    <submittedName>
        <fullName evidence="3">Uncharacterized protein</fullName>
    </submittedName>
</protein>
<dbReference type="AlphaFoldDB" id="A0A4Y2SAY5"/>
<evidence type="ECO:0000313" key="3">
    <source>
        <dbReference type="EMBL" id="GBN84459.1"/>
    </source>
</evidence>
<feature type="region of interest" description="Disordered" evidence="2">
    <location>
        <begin position="1"/>
        <end position="23"/>
    </location>
</feature>
<dbReference type="EMBL" id="BGPR01020359">
    <property type="protein sequence ID" value="GBN84459.1"/>
    <property type="molecule type" value="Genomic_DNA"/>
</dbReference>
<comment type="caution">
    <text evidence="3">The sequence shown here is derived from an EMBL/GenBank/DDBJ whole genome shotgun (WGS) entry which is preliminary data.</text>
</comment>
<reference evidence="3 4" key="1">
    <citation type="journal article" date="2019" name="Sci. Rep.">
        <title>Orb-weaving spider Araneus ventricosus genome elucidates the spidroin gene catalogue.</title>
        <authorList>
            <person name="Kono N."/>
            <person name="Nakamura H."/>
            <person name="Ohtoshi R."/>
            <person name="Moran D.A.P."/>
            <person name="Shinohara A."/>
            <person name="Yoshida Y."/>
            <person name="Fujiwara M."/>
            <person name="Mori M."/>
            <person name="Tomita M."/>
            <person name="Arakawa K."/>
        </authorList>
    </citation>
    <scope>NUCLEOTIDE SEQUENCE [LARGE SCALE GENOMIC DNA]</scope>
</reference>
<evidence type="ECO:0000313" key="4">
    <source>
        <dbReference type="Proteomes" id="UP000499080"/>
    </source>
</evidence>
<dbReference type="Proteomes" id="UP000499080">
    <property type="component" value="Unassembled WGS sequence"/>
</dbReference>
<keyword evidence="4" id="KW-1185">Reference proteome</keyword>
<evidence type="ECO:0000256" key="2">
    <source>
        <dbReference type="SAM" id="MobiDB-lite"/>
    </source>
</evidence>
<sequence>MGSGSSSGFCHSGTKQESDADSFEMDLRVRELEERASHLESLLREAEGQVAQMKKEVDARDKKIDSLLREIHKLKLSCRSDEGCVGTYFLILNCEVDTSAAIPFSKLPHHASGRAFAWWENHRWENSAERLDIHYRSILSKFNRSKQKPVVNVRNQWELEQYSRKFGLPTSLNIKALHLGTAGP</sequence>
<feature type="coiled-coil region" evidence="1">
    <location>
        <begin position="29"/>
        <end position="70"/>
    </location>
</feature>
<dbReference type="OrthoDB" id="6437201at2759"/>
<organism evidence="3 4">
    <name type="scientific">Araneus ventricosus</name>
    <name type="common">Orbweaver spider</name>
    <name type="synonym">Epeira ventricosa</name>
    <dbReference type="NCBI Taxonomy" id="182803"/>
    <lineage>
        <taxon>Eukaryota</taxon>
        <taxon>Metazoa</taxon>
        <taxon>Ecdysozoa</taxon>
        <taxon>Arthropoda</taxon>
        <taxon>Chelicerata</taxon>
        <taxon>Arachnida</taxon>
        <taxon>Araneae</taxon>
        <taxon>Araneomorphae</taxon>
        <taxon>Entelegynae</taxon>
        <taxon>Araneoidea</taxon>
        <taxon>Araneidae</taxon>
        <taxon>Araneus</taxon>
    </lineage>
</organism>